<organism evidence="2 3">
    <name type="scientific">Nocardiopsis aegyptia</name>
    <dbReference type="NCBI Taxonomy" id="220378"/>
    <lineage>
        <taxon>Bacteria</taxon>
        <taxon>Bacillati</taxon>
        <taxon>Actinomycetota</taxon>
        <taxon>Actinomycetes</taxon>
        <taxon>Streptosporangiales</taxon>
        <taxon>Nocardiopsidaceae</taxon>
        <taxon>Nocardiopsis</taxon>
    </lineage>
</organism>
<gene>
    <name evidence="2" type="ORF">HNR10_000068</name>
</gene>
<feature type="domain" description="PucR C-terminal helix-turn-helix" evidence="1">
    <location>
        <begin position="261"/>
        <end position="317"/>
    </location>
</feature>
<accession>A0A7Z0EHS4</accession>
<dbReference type="InterPro" id="IPR025736">
    <property type="entry name" value="PucR_C-HTH_dom"/>
</dbReference>
<keyword evidence="3" id="KW-1185">Reference proteome</keyword>
<sequence length="325" mass="33681">MRELLGRISALDPEAGEAVRVIAYFDSLAGAGVEPLVRGAAVLTGVPAGFVDRSRGVALRVTPDGSVDRATSDPDPSWCSVPVRAVGGTLWLERTGDPGPVGAMVLERASAALRAHLELTGPVQGSREALTGVLVDAHVAESVRVRAARRLGIAAQARVRAVAVLDEAARVVIATEAPVPGSKRAGVGPAVVVPGLPDSWADARRALRFTAEGTGMDPGPRVAYADELGGLLLLADAVSRGVEPVPDVVSLDRVGRESPVLLEALDAVAAAPSLRAAATALGTHHSTLQESVGRAERVLGWPVRDVPGRLRLQVGLALRRLHRNA</sequence>
<proteinExistence type="predicted"/>
<dbReference type="Pfam" id="PF13556">
    <property type="entry name" value="HTH_30"/>
    <property type="match status" value="1"/>
</dbReference>
<evidence type="ECO:0000313" key="3">
    <source>
        <dbReference type="Proteomes" id="UP000572051"/>
    </source>
</evidence>
<dbReference type="Proteomes" id="UP000572051">
    <property type="component" value="Unassembled WGS sequence"/>
</dbReference>
<dbReference type="InterPro" id="IPR042070">
    <property type="entry name" value="PucR_C-HTH_sf"/>
</dbReference>
<comment type="caution">
    <text evidence="2">The sequence shown here is derived from an EMBL/GenBank/DDBJ whole genome shotgun (WGS) entry which is preliminary data.</text>
</comment>
<protein>
    <recommendedName>
        <fullName evidence="1">PucR C-terminal helix-turn-helix domain-containing protein</fullName>
    </recommendedName>
</protein>
<dbReference type="RefSeq" id="WP_179819882.1">
    <property type="nucleotide sequence ID" value="NZ_JACCFS010000001.1"/>
</dbReference>
<reference evidence="2 3" key="1">
    <citation type="submission" date="2020-07" db="EMBL/GenBank/DDBJ databases">
        <title>Sequencing the genomes of 1000 actinobacteria strains.</title>
        <authorList>
            <person name="Klenk H.-P."/>
        </authorList>
    </citation>
    <scope>NUCLEOTIDE SEQUENCE [LARGE SCALE GENOMIC DNA]</scope>
    <source>
        <strain evidence="2 3">DSM 44442</strain>
    </source>
</reference>
<evidence type="ECO:0000313" key="2">
    <source>
        <dbReference type="EMBL" id="NYJ32187.1"/>
    </source>
</evidence>
<dbReference type="EMBL" id="JACCFS010000001">
    <property type="protein sequence ID" value="NYJ32187.1"/>
    <property type="molecule type" value="Genomic_DNA"/>
</dbReference>
<name>A0A7Z0EHS4_9ACTN</name>
<dbReference type="Gene3D" id="1.10.10.2840">
    <property type="entry name" value="PucR C-terminal helix-turn-helix domain"/>
    <property type="match status" value="1"/>
</dbReference>
<dbReference type="AlphaFoldDB" id="A0A7Z0EHS4"/>
<evidence type="ECO:0000259" key="1">
    <source>
        <dbReference type="Pfam" id="PF13556"/>
    </source>
</evidence>